<sequence>MITTFILFNFAVILSEATTVQYNWTIHYAKYNPDGVYHVVIAIDDDDGIFNFLGPTIRACKNNIIQVIVHNNLPNESTSIHWHGIHQLNIPWMDGVSHITQYPIMPMQSFHYTFVASSVGTHWFHSHIGTQYADGLFGVLIVEDLEDPYEGLPEFLLTMTEWWHRYAIDQFDILTTHPTNHHHGCAVFLSGIMNGKDRYDCSLIEQPLLMLNITGEEQNQLDDNLICASHRPYGC</sequence>
<keyword evidence="3" id="KW-0560">Oxidoreductase</keyword>
<keyword evidence="5" id="KW-0732">Signal</keyword>
<evidence type="ECO:0000259" key="6">
    <source>
        <dbReference type="Pfam" id="PF07732"/>
    </source>
</evidence>
<feature type="chain" id="PRO_5032371840" description="Plastocyanin-like domain-containing protein" evidence="5">
    <location>
        <begin position="18"/>
        <end position="235"/>
    </location>
</feature>
<comment type="caution">
    <text evidence="7">The sequence shown here is derived from an EMBL/GenBank/DDBJ whole genome shotgun (WGS) entry which is preliminary data.</text>
</comment>
<gene>
    <name evidence="7" type="ORF">JXQ802_LOCUS11054</name>
</gene>
<evidence type="ECO:0000256" key="2">
    <source>
        <dbReference type="ARBA" id="ARBA00022723"/>
    </source>
</evidence>
<accession>A0A814CEJ1</accession>
<dbReference type="PANTHER" id="PTHR11709:SF394">
    <property type="entry name" value="FI03373P-RELATED"/>
    <property type="match status" value="1"/>
</dbReference>
<comment type="similarity">
    <text evidence="1">Belongs to the multicopper oxidase family.</text>
</comment>
<evidence type="ECO:0000256" key="4">
    <source>
        <dbReference type="ARBA" id="ARBA00023008"/>
    </source>
</evidence>
<name>A0A814CEJ1_9BILA</name>
<dbReference type="Gene3D" id="2.60.40.420">
    <property type="entry name" value="Cupredoxins - blue copper proteins"/>
    <property type="match status" value="1"/>
</dbReference>
<keyword evidence="4" id="KW-0186">Copper</keyword>
<reference evidence="7" key="1">
    <citation type="submission" date="2021-02" db="EMBL/GenBank/DDBJ databases">
        <authorList>
            <person name="Nowell W R."/>
        </authorList>
    </citation>
    <scope>NUCLEOTIDE SEQUENCE</scope>
</reference>
<evidence type="ECO:0000256" key="1">
    <source>
        <dbReference type="ARBA" id="ARBA00010609"/>
    </source>
</evidence>
<dbReference type="GO" id="GO:0005507">
    <property type="term" value="F:copper ion binding"/>
    <property type="evidence" value="ECO:0007669"/>
    <property type="project" value="InterPro"/>
</dbReference>
<dbReference type="InterPro" id="IPR011707">
    <property type="entry name" value="Cu-oxidase-like_N"/>
</dbReference>
<dbReference type="InterPro" id="IPR045087">
    <property type="entry name" value="Cu-oxidase_fam"/>
</dbReference>
<dbReference type="GO" id="GO:0016491">
    <property type="term" value="F:oxidoreductase activity"/>
    <property type="evidence" value="ECO:0007669"/>
    <property type="project" value="UniProtKB-KW"/>
</dbReference>
<dbReference type="PANTHER" id="PTHR11709">
    <property type="entry name" value="MULTI-COPPER OXIDASE"/>
    <property type="match status" value="1"/>
</dbReference>
<keyword evidence="2" id="KW-0479">Metal-binding</keyword>
<dbReference type="EMBL" id="CAJNOL010000216">
    <property type="protein sequence ID" value="CAF0939067.1"/>
    <property type="molecule type" value="Genomic_DNA"/>
</dbReference>
<feature type="signal peptide" evidence="5">
    <location>
        <begin position="1"/>
        <end position="17"/>
    </location>
</feature>
<evidence type="ECO:0000313" key="7">
    <source>
        <dbReference type="EMBL" id="CAF0939067.1"/>
    </source>
</evidence>
<protein>
    <recommendedName>
        <fullName evidence="6">Plastocyanin-like domain-containing protein</fullName>
    </recommendedName>
</protein>
<dbReference type="AlphaFoldDB" id="A0A814CEJ1"/>
<dbReference type="CDD" id="cd13858">
    <property type="entry name" value="CuRO_1_tcLCC2_insect_like"/>
    <property type="match status" value="1"/>
</dbReference>
<dbReference type="Proteomes" id="UP000663870">
    <property type="component" value="Unassembled WGS sequence"/>
</dbReference>
<evidence type="ECO:0000256" key="3">
    <source>
        <dbReference type="ARBA" id="ARBA00023002"/>
    </source>
</evidence>
<dbReference type="SUPFAM" id="SSF49503">
    <property type="entry name" value="Cupredoxins"/>
    <property type="match status" value="1"/>
</dbReference>
<dbReference type="Pfam" id="PF07732">
    <property type="entry name" value="Cu-oxidase_3"/>
    <property type="match status" value="1"/>
</dbReference>
<evidence type="ECO:0000313" key="8">
    <source>
        <dbReference type="Proteomes" id="UP000663870"/>
    </source>
</evidence>
<proteinExistence type="inferred from homology"/>
<evidence type="ECO:0000256" key="5">
    <source>
        <dbReference type="SAM" id="SignalP"/>
    </source>
</evidence>
<organism evidence="7 8">
    <name type="scientific">Rotaria sordida</name>
    <dbReference type="NCBI Taxonomy" id="392033"/>
    <lineage>
        <taxon>Eukaryota</taxon>
        <taxon>Metazoa</taxon>
        <taxon>Spiralia</taxon>
        <taxon>Gnathifera</taxon>
        <taxon>Rotifera</taxon>
        <taxon>Eurotatoria</taxon>
        <taxon>Bdelloidea</taxon>
        <taxon>Philodinida</taxon>
        <taxon>Philodinidae</taxon>
        <taxon>Rotaria</taxon>
    </lineage>
</organism>
<dbReference type="InterPro" id="IPR008972">
    <property type="entry name" value="Cupredoxin"/>
</dbReference>
<keyword evidence="8" id="KW-1185">Reference proteome</keyword>
<feature type="domain" description="Plastocyanin-like" evidence="6">
    <location>
        <begin position="27"/>
        <end position="145"/>
    </location>
</feature>